<dbReference type="EMBL" id="BIFT01000002">
    <property type="protein sequence ID" value="GCE30198.1"/>
    <property type="molecule type" value="Genomic_DNA"/>
</dbReference>
<evidence type="ECO:0000313" key="1">
    <source>
        <dbReference type="EMBL" id="GCE30198.1"/>
    </source>
</evidence>
<evidence type="ECO:0000313" key="2">
    <source>
        <dbReference type="Proteomes" id="UP000287171"/>
    </source>
</evidence>
<sequence>MWCGIVRNAHNSTPHAKEACALQGASAVDCTLHAESEESGTISYTYDVKKMCLQIHNDVLALF</sequence>
<accession>A0A402BFM1</accession>
<comment type="caution">
    <text evidence="1">The sequence shown here is derived from an EMBL/GenBank/DDBJ whole genome shotgun (WGS) entry which is preliminary data.</text>
</comment>
<proteinExistence type="predicted"/>
<organism evidence="1 2">
    <name type="scientific">Dictyobacter alpinus</name>
    <dbReference type="NCBI Taxonomy" id="2014873"/>
    <lineage>
        <taxon>Bacteria</taxon>
        <taxon>Bacillati</taxon>
        <taxon>Chloroflexota</taxon>
        <taxon>Ktedonobacteria</taxon>
        <taxon>Ktedonobacterales</taxon>
        <taxon>Dictyobacteraceae</taxon>
        <taxon>Dictyobacter</taxon>
    </lineage>
</organism>
<name>A0A402BFM1_9CHLR</name>
<dbReference type="Proteomes" id="UP000287171">
    <property type="component" value="Unassembled WGS sequence"/>
</dbReference>
<reference evidence="2" key="1">
    <citation type="submission" date="2018-12" db="EMBL/GenBank/DDBJ databases">
        <title>Tengunoibacter tsumagoiensis gen. nov., sp. nov., Dictyobacter kobayashii sp. nov., D. alpinus sp. nov., and D. joshuensis sp. nov. and description of Dictyobacteraceae fam. nov. within the order Ktedonobacterales isolated from Tengu-no-mugimeshi.</title>
        <authorList>
            <person name="Wang C.M."/>
            <person name="Zheng Y."/>
            <person name="Sakai Y."/>
            <person name="Toyoda A."/>
            <person name="Minakuchi Y."/>
            <person name="Abe K."/>
            <person name="Yokota A."/>
            <person name="Yabe S."/>
        </authorList>
    </citation>
    <scope>NUCLEOTIDE SEQUENCE [LARGE SCALE GENOMIC DNA]</scope>
    <source>
        <strain evidence="2">Uno16</strain>
    </source>
</reference>
<keyword evidence="2" id="KW-1185">Reference proteome</keyword>
<gene>
    <name evidence="1" type="ORF">KDA_56820</name>
</gene>
<dbReference type="AlphaFoldDB" id="A0A402BFM1"/>
<protein>
    <submittedName>
        <fullName evidence="1">Uncharacterized protein</fullName>
    </submittedName>
</protein>